<reference evidence="4" key="1">
    <citation type="submission" date="2016-06" db="UniProtKB">
        <authorList>
            <consortium name="WormBaseParasite"/>
        </authorList>
    </citation>
    <scope>IDENTIFICATION</scope>
</reference>
<reference evidence="2 3" key="2">
    <citation type="submission" date="2018-08" db="EMBL/GenBank/DDBJ databases">
        <authorList>
            <person name="Laetsch R D."/>
            <person name="Stevens L."/>
            <person name="Kumar S."/>
            <person name="Blaxter L. M."/>
        </authorList>
    </citation>
    <scope>NUCLEOTIDE SEQUENCE [LARGE SCALE GENOMIC DNA]</scope>
</reference>
<gene>
    <name evidence="2" type="ORF">NOO_LOCUS9474</name>
</gene>
<dbReference type="AlphaFoldDB" id="A0A182EMX4"/>
<dbReference type="EMBL" id="UYRW01004645">
    <property type="protein sequence ID" value="VDM92940.1"/>
    <property type="molecule type" value="Genomic_DNA"/>
</dbReference>
<dbReference type="STRING" id="42157.A0A182EMX4"/>
<dbReference type="InterPro" id="IPR049163">
    <property type="entry name" value="Pif1-like_2B_dom"/>
</dbReference>
<name>A0A182EMX4_ONCOC</name>
<keyword evidence="3" id="KW-1185">Reference proteome</keyword>
<evidence type="ECO:0000313" key="3">
    <source>
        <dbReference type="Proteomes" id="UP000271087"/>
    </source>
</evidence>
<organism evidence="4">
    <name type="scientific">Onchocerca ochengi</name>
    <name type="common">Filarial nematode worm</name>
    <dbReference type="NCBI Taxonomy" id="42157"/>
    <lineage>
        <taxon>Eukaryota</taxon>
        <taxon>Metazoa</taxon>
        <taxon>Ecdysozoa</taxon>
        <taxon>Nematoda</taxon>
        <taxon>Chromadorea</taxon>
        <taxon>Rhabditida</taxon>
        <taxon>Spirurina</taxon>
        <taxon>Spiruromorpha</taxon>
        <taxon>Filarioidea</taxon>
        <taxon>Onchocercidae</taxon>
        <taxon>Onchocerca</taxon>
    </lineage>
</organism>
<evidence type="ECO:0000313" key="2">
    <source>
        <dbReference type="EMBL" id="VDM92940.1"/>
    </source>
</evidence>
<evidence type="ECO:0000259" key="1">
    <source>
        <dbReference type="Pfam" id="PF21530"/>
    </source>
</evidence>
<feature type="domain" description="DNA helicase Pif1-like 2B" evidence="1">
    <location>
        <begin position="94"/>
        <end position="124"/>
    </location>
</feature>
<dbReference type="OrthoDB" id="9997116at2759"/>
<accession>A0A182EMX4</accession>
<dbReference type="Proteomes" id="UP000271087">
    <property type="component" value="Unassembled WGS sequence"/>
</dbReference>
<proteinExistence type="predicted"/>
<protein>
    <submittedName>
        <fullName evidence="4">ATP-dependent DNA helicase</fullName>
    </submittedName>
</protein>
<dbReference type="Pfam" id="PF21530">
    <property type="entry name" value="Pif1_2B_dom"/>
    <property type="match status" value="1"/>
</dbReference>
<sequence>MKTKNAQMRAEGHAARLENARLRARRSCSAASDALFLTEYSRQNEYNPADDYSLTRHFLIGTMIEVCHYGIFTGSMPSEWLGERAILAVKNNDVYLKIGALIIMLRNIKQSKLCNGTRLAVIKLMSNVVEAAILTVLFKGENVPIPRFSWFRRIHYFNLRDCNSRFGLRFAFISTKLRNCAV</sequence>
<dbReference type="WBParaSite" id="nOo.2.0.1.t09474-RA">
    <property type="protein sequence ID" value="nOo.2.0.1.t09474-RA"/>
    <property type="gene ID" value="nOo.2.0.1.g09474"/>
</dbReference>
<evidence type="ECO:0000313" key="4">
    <source>
        <dbReference type="WBParaSite" id="nOo.2.0.1.t09474-RA"/>
    </source>
</evidence>